<feature type="compositionally biased region" description="Polar residues" evidence="1">
    <location>
        <begin position="1"/>
        <end position="26"/>
    </location>
</feature>
<comment type="caution">
    <text evidence="2">The sequence shown here is derived from an EMBL/GenBank/DDBJ whole genome shotgun (WGS) entry which is preliminary data.</text>
</comment>
<accession>A0AAN6DNQ1</accession>
<gene>
    <name evidence="2" type="ORF">EDD36DRAFT_100921</name>
</gene>
<feature type="compositionally biased region" description="Basic and acidic residues" evidence="1">
    <location>
        <begin position="289"/>
        <end position="310"/>
    </location>
</feature>
<evidence type="ECO:0000313" key="2">
    <source>
        <dbReference type="EMBL" id="KAI1608492.1"/>
    </source>
</evidence>
<dbReference type="EMBL" id="MU404363">
    <property type="protein sequence ID" value="KAI1608492.1"/>
    <property type="molecule type" value="Genomic_DNA"/>
</dbReference>
<sequence length="316" mass="35344">MASPSSQVPSGRSNSQSRRVQKSPNPSKKDKVRQGRLIRCWTDAEELFLIRSRNHKLPYKEIANRLEKSELACRLHHHHMTVGRKGHRVEDLDEDEDDSDVISRSPSTPPTQFEAGPSTQGSPRPGVGERRSLPVRNAGQSCTLPNFQSFIRDTFHHRSISSPDLTTNMVLSSPDPHGGKVPDLSRGARTLSGTFVKENKTARATHAPQRATVHLPLPPSQTNSYPFNDQANDLWDFQSGRAAGPRFAITTSPGAWTGDSVRFTALPDPYIAPTLHASYPPSREYGTLDYRDRRSEPYHQHFISKEEKSRSTKGNH</sequence>
<feature type="region of interest" description="Disordered" evidence="1">
    <location>
        <begin position="1"/>
        <end position="34"/>
    </location>
</feature>
<reference evidence="2" key="1">
    <citation type="journal article" date="2022" name="bioRxiv">
        <title>Deciphering the potential niche of two novel black yeast fungi from a biological soil crust based on their genomes, phenotypes, and melanin regulation.</title>
        <authorList>
            <consortium name="DOE Joint Genome Institute"/>
            <person name="Carr E.C."/>
            <person name="Barton Q."/>
            <person name="Grambo S."/>
            <person name="Sullivan M."/>
            <person name="Renfro C.M."/>
            <person name="Kuo A."/>
            <person name="Pangilinan J."/>
            <person name="Lipzen A."/>
            <person name="Keymanesh K."/>
            <person name="Savage E."/>
            <person name="Barry K."/>
            <person name="Grigoriev I.V."/>
            <person name="Riekhof W.R."/>
            <person name="Harris S.S."/>
        </authorList>
    </citation>
    <scope>NUCLEOTIDE SEQUENCE</scope>
    <source>
        <strain evidence="2">JF 03-4F</strain>
    </source>
</reference>
<evidence type="ECO:0000313" key="3">
    <source>
        <dbReference type="Proteomes" id="UP001203852"/>
    </source>
</evidence>
<dbReference type="AlphaFoldDB" id="A0AAN6DNQ1"/>
<dbReference type="Proteomes" id="UP001203852">
    <property type="component" value="Unassembled WGS sequence"/>
</dbReference>
<feature type="region of interest" description="Disordered" evidence="1">
    <location>
        <begin position="272"/>
        <end position="316"/>
    </location>
</feature>
<feature type="region of interest" description="Disordered" evidence="1">
    <location>
        <begin position="80"/>
        <end position="140"/>
    </location>
</feature>
<keyword evidence="3" id="KW-1185">Reference proteome</keyword>
<protein>
    <submittedName>
        <fullName evidence="2">Uncharacterized protein</fullName>
    </submittedName>
</protein>
<organism evidence="2 3">
    <name type="scientific">Exophiala viscosa</name>
    <dbReference type="NCBI Taxonomy" id="2486360"/>
    <lineage>
        <taxon>Eukaryota</taxon>
        <taxon>Fungi</taxon>
        <taxon>Dikarya</taxon>
        <taxon>Ascomycota</taxon>
        <taxon>Pezizomycotina</taxon>
        <taxon>Eurotiomycetes</taxon>
        <taxon>Chaetothyriomycetidae</taxon>
        <taxon>Chaetothyriales</taxon>
        <taxon>Herpotrichiellaceae</taxon>
        <taxon>Exophiala</taxon>
    </lineage>
</organism>
<proteinExistence type="predicted"/>
<name>A0AAN6DNQ1_9EURO</name>
<evidence type="ECO:0000256" key="1">
    <source>
        <dbReference type="SAM" id="MobiDB-lite"/>
    </source>
</evidence>
<feature type="compositionally biased region" description="Acidic residues" evidence="1">
    <location>
        <begin position="91"/>
        <end position="100"/>
    </location>
</feature>